<comment type="caution">
    <text evidence="2">The sequence shown here is derived from an EMBL/GenBank/DDBJ whole genome shotgun (WGS) entry which is preliminary data.</text>
</comment>
<organism evidence="2 3">
    <name type="scientific">Oculimacula yallundae</name>
    <dbReference type="NCBI Taxonomy" id="86028"/>
    <lineage>
        <taxon>Eukaryota</taxon>
        <taxon>Fungi</taxon>
        <taxon>Dikarya</taxon>
        <taxon>Ascomycota</taxon>
        <taxon>Pezizomycotina</taxon>
        <taxon>Leotiomycetes</taxon>
        <taxon>Helotiales</taxon>
        <taxon>Ploettnerulaceae</taxon>
        <taxon>Oculimacula</taxon>
    </lineage>
</organism>
<evidence type="ECO:0000313" key="3">
    <source>
        <dbReference type="Proteomes" id="UP001595075"/>
    </source>
</evidence>
<accession>A0ABR4CFW4</accession>
<name>A0ABR4CFW4_9HELO</name>
<feature type="region of interest" description="Disordered" evidence="1">
    <location>
        <begin position="43"/>
        <end position="80"/>
    </location>
</feature>
<reference evidence="2 3" key="1">
    <citation type="journal article" date="2024" name="Commun. Biol.">
        <title>Comparative genomic analysis of thermophilic fungi reveals convergent evolutionary adaptations and gene losses.</title>
        <authorList>
            <person name="Steindorff A.S."/>
            <person name="Aguilar-Pontes M.V."/>
            <person name="Robinson A.J."/>
            <person name="Andreopoulos B."/>
            <person name="LaButti K."/>
            <person name="Kuo A."/>
            <person name="Mondo S."/>
            <person name="Riley R."/>
            <person name="Otillar R."/>
            <person name="Haridas S."/>
            <person name="Lipzen A."/>
            <person name="Grimwood J."/>
            <person name="Schmutz J."/>
            <person name="Clum A."/>
            <person name="Reid I.D."/>
            <person name="Moisan M.C."/>
            <person name="Butler G."/>
            <person name="Nguyen T.T.M."/>
            <person name="Dewar K."/>
            <person name="Conant G."/>
            <person name="Drula E."/>
            <person name="Henrissat B."/>
            <person name="Hansel C."/>
            <person name="Singer S."/>
            <person name="Hutchinson M.I."/>
            <person name="de Vries R.P."/>
            <person name="Natvig D.O."/>
            <person name="Powell A.J."/>
            <person name="Tsang A."/>
            <person name="Grigoriev I.V."/>
        </authorList>
    </citation>
    <scope>NUCLEOTIDE SEQUENCE [LARGE SCALE GENOMIC DNA]</scope>
    <source>
        <strain evidence="2 3">CBS 494.80</strain>
    </source>
</reference>
<dbReference type="EMBL" id="JAZHXI010000008">
    <property type="protein sequence ID" value="KAL2068855.1"/>
    <property type="molecule type" value="Genomic_DNA"/>
</dbReference>
<dbReference type="Proteomes" id="UP001595075">
    <property type="component" value="Unassembled WGS sequence"/>
</dbReference>
<feature type="non-terminal residue" evidence="2">
    <location>
        <position position="80"/>
    </location>
</feature>
<proteinExistence type="predicted"/>
<evidence type="ECO:0000256" key="1">
    <source>
        <dbReference type="SAM" id="MobiDB-lite"/>
    </source>
</evidence>
<gene>
    <name evidence="2" type="ORF">VTL71DRAFT_15193</name>
</gene>
<sequence length="80" mass="9035">MRSFQDSGVKEFSRLPKLWPLEAGNSISSSWWRTFESHLSKESQYNSSNKIPAKGDPCAAAADWPEDPRNRQRPRAAALS</sequence>
<protein>
    <submittedName>
        <fullName evidence="2">Uncharacterized protein</fullName>
    </submittedName>
</protein>
<evidence type="ECO:0000313" key="2">
    <source>
        <dbReference type="EMBL" id="KAL2068855.1"/>
    </source>
</evidence>
<keyword evidence="3" id="KW-1185">Reference proteome</keyword>